<evidence type="ECO:0000313" key="2">
    <source>
        <dbReference type="Proteomes" id="UP000193900"/>
    </source>
</evidence>
<keyword evidence="2" id="KW-1185">Reference proteome</keyword>
<protein>
    <submittedName>
        <fullName evidence="1">Uncharacterized protein</fullName>
    </submittedName>
</protein>
<dbReference type="OrthoDB" id="7862330at2"/>
<organism evidence="1 2">
    <name type="scientific">Roseisalinus antarcticus</name>
    <dbReference type="NCBI Taxonomy" id="254357"/>
    <lineage>
        <taxon>Bacteria</taxon>
        <taxon>Pseudomonadati</taxon>
        <taxon>Pseudomonadota</taxon>
        <taxon>Alphaproteobacteria</taxon>
        <taxon>Rhodobacterales</taxon>
        <taxon>Roseobacteraceae</taxon>
        <taxon>Roseisalinus</taxon>
    </lineage>
</organism>
<proteinExistence type="predicted"/>
<evidence type="ECO:0000313" key="1">
    <source>
        <dbReference type="EMBL" id="SLN74322.1"/>
    </source>
</evidence>
<dbReference type="AlphaFoldDB" id="A0A1Y5TVM0"/>
<dbReference type="RefSeq" id="WP_085880535.1">
    <property type="nucleotide sequence ID" value="NZ_FWFZ01000030.1"/>
</dbReference>
<name>A0A1Y5TVM0_9RHOB</name>
<reference evidence="1 2" key="1">
    <citation type="submission" date="2017-03" db="EMBL/GenBank/DDBJ databases">
        <authorList>
            <person name="Afonso C.L."/>
            <person name="Miller P.J."/>
            <person name="Scott M.A."/>
            <person name="Spackman E."/>
            <person name="Goraichik I."/>
            <person name="Dimitrov K.M."/>
            <person name="Suarez D.L."/>
            <person name="Swayne D.E."/>
        </authorList>
    </citation>
    <scope>NUCLEOTIDE SEQUENCE [LARGE SCALE GENOMIC DNA]</scope>
    <source>
        <strain evidence="1 2">CECT 7023</strain>
    </source>
</reference>
<dbReference type="EMBL" id="FWFZ01000030">
    <property type="protein sequence ID" value="SLN74322.1"/>
    <property type="molecule type" value="Genomic_DNA"/>
</dbReference>
<accession>A0A1Y5TVM0</accession>
<gene>
    <name evidence="1" type="ORF">ROA7023_03789</name>
</gene>
<dbReference type="Proteomes" id="UP000193900">
    <property type="component" value="Unassembled WGS sequence"/>
</dbReference>
<sequence length="96" mass="10429">MDIDWLEAEIERLSKLPNAEVGVPMFLVPEDLSMSRPPADVPEGGTEISRAFDEAIALLQARRGTLTPRDIAAVIEVLAEHHLLGRPFSSIAAEPA</sequence>